<sequence length="180" mass="19758">MQLELKHIKGGQLEQDYSCAVGDFPELLELANNGECVYRDPIGVHLRFTQSGRLVEVAGHVQATLELTCGCCLTTFAYALAEDFDLTFVPETEPADPATEQELEPDELGLIPYGEDRLELLIPVQEQLLLAVPMHPLCSADCRGLCPVCGVDLNMTDCRCEKNVFNNKFGALAKLKGKAD</sequence>
<comment type="caution">
    <text evidence="1">The sequence shown here is derived from an EMBL/GenBank/DDBJ whole genome shotgun (WGS) entry which is preliminary data.</text>
</comment>
<proteinExistence type="predicted"/>
<dbReference type="Pfam" id="PF02620">
    <property type="entry name" value="YceD"/>
    <property type="match status" value="1"/>
</dbReference>
<dbReference type="EMBL" id="JACWUN010000002">
    <property type="protein sequence ID" value="MBD1399593.1"/>
    <property type="molecule type" value="Genomic_DNA"/>
</dbReference>
<reference evidence="1" key="1">
    <citation type="submission" date="2020-09" db="EMBL/GenBank/DDBJ databases">
        <title>Pelobacter alkaliphilus sp. nov., a novel anaerobic arsenate-reducing bacterium from terrestrial mud volcano.</title>
        <authorList>
            <person name="Khomyakova M.A."/>
            <person name="Merkel A.Y."/>
            <person name="Slobodkin A.I."/>
        </authorList>
    </citation>
    <scope>NUCLEOTIDE SEQUENCE</scope>
    <source>
        <strain evidence="1">M08fum</strain>
    </source>
</reference>
<name>A0A8J6QMA2_9BACT</name>
<gene>
    <name evidence="1" type="ORF">ICT70_02815</name>
</gene>
<evidence type="ECO:0000313" key="1">
    <source>
        <dbReference type="EMBL" id="MBD1399593.1"/>
    </source>
</evidence>
<dbReference type="RefSeq" id="WP_191153865.1">
    <property type="nucleotide sequence ID" value="NZ_JACWUN010000002.1"/>
</dbReference>
<dbReference type="PANTHER" id="PTHR34374:SF1">
    <property type="entry name" value="LARGE RIBOSOMAL RNA SUBUNIT ACCUMULATION PROTEIN YCED HOMOLOG 1, CHLOROPLASTIC"/>
    <property type="match status" value="1"/>
</dbReference>
<keyword evidence="2" id="KW-1185">Reference proteome</keyword>
<dbReference type="Proteomes" id="UP000632828">
    <property type="component" value="Unassembled WGS sequence"/>
</dbReference>
<protein>
    <submittedName>
        <fullName evidence="1">DUF177 domain-containing protein</fullName>
    </submittedName>
</protein>
<dbReference type="PANTHER" id="PTHR34374">
    <property type="entry name" value="LARGE RIBOSOMAL RNA SUBUNIT ACCUMULATION PROTEIN YCED HOMOLOG 1, CHLOROPLASTIC"/>
    <property type="match status" value="1"/>
</dbReference>
<accession>A0A8J6QMA2</accession>
<dbReference type="AlphaFoldDB" id="A0A8J6QMA2"/>
<evidence type="ECO:0000313" key="2">
    <source>
        <dbReference type="Proteomes" id="UP000632828"/>
    </source>
</evidence>
<dbReference type="InterPro" id="IPR003772">
    <property type="entry name" value="YceD"/>
</dbReference>
<organism evidence="1 2">
    <name type="scientific">Pelovirga terrestris</name>
    <dbReference type="NCBI Taxonomy" id="2771352"/>
    <lineage>
        <taxon>Bacteria</taxon>
        <taxon>Pseudomonadati</taxon>
        <taxon>Thermodesulfobacteriota</taxon>
        <taxon>Desulfuromonadia</taxon>
        <taxon>Geobacterales</taxon>
        <taxon>Geobacteraceae</taxon>
        <taxon>Pelovirga</taxon>
    </lineage>
</organism>